<feature type="transmembrane region" description="Helical" evidence="7">
    <location>
        <begin position="579"/>
        <end position="602"/>
    </location>
</feature>
<name>A0A168FXT7_CORDF</name>
<feature type="transmembrane region" description="Helical" evidence="7">
    <location>
        <begin position="626"/>
        <end position="647"/>
    </location>
</feature>
<feature type="transmembrane region" description="Helical" evidence="7">
    <location>
        <begin position="480"/>
        <end position="498"/>
    </location>
</feature>
<comment type="caution">
    <text evidence="9">The sequence shown here is derived from an EMBL/GenBank/DDBJ whole genome shotgun (WGS) entry which is preliminary data.</text>
</comment>
<dbReference type="PANTHER" id="PTHR22950">
    <property type="entry name" value="AMINO ACID TRANSPORTER"/>
    <property type="match status" value="1"/>
</dbReference>
<dbReference type="Proteomes" id="UP000076881">
    <property type="component" value="Unassembled WGS sequence"/>
</dbReference>
<feature type="region of interest" description="Disordered" evidence="6">
    <location>
        <begin position="312"/>
        <end position="364"/>
    </location>
</feature>
<protein>
    <submittedName>
        <fullName evidence="9">Amino acid transporter, transmembrane</fullName>
    </submittedName>
</protein>
<proteinExistence type="inferred from homology"/>
<evidence type="ECO:0000256" key="1">
    <source>
        <dbReference type="ARBA" id="ARBA00004141"/>
    </source>
</evidence>
<evidence type="ECO:0000256" key="3">
    <source>
        <dbReference type="ARBA" id="ARBA00022692"/>
    </source>
</evidence>
<evidence type="ECO:0000256" key="2">
    <source>
        <dbReference type="ARBA" id="ARBA00008066"/>
    </source>
</evidence>
<dbReference type="AlphaFoldDB" id="A0A168FXT7"/>
<dbReference type="GO" id="GO:0005774">
    <property type="term" value="C:vacuolar membrane"/>
    <property type="evidence" value="ECO:0007669"/>
    <property type="project" value="TreeGrafter"/>
</dbReference>
<feature type="compositionally biased region" description="Acidic residues" evidence="6">
    <location>
        <begin position="325"/>
        <end position="341"/>
    </location>
</feature>
<reference evidence="9 10" key="1">
    <citation type="journal article" date="2016" name="Genome Biol. Evol.">
        <title>Divergent and convergent evolution of fungal pathogenicity.</title>
        <authorList>
            <person name="Shang Y."/>
            <person name="Xiao G."/>
            <person name="Zheng P."/>
            <person name="Cen K."/>
            <person name="Zhan S."/>
            <person name="Wang C."/>
        </authorList>
    </citation>
    <scope>NUCLEOTIDE SEQUENCE [LARGE SCALE GENOMIC DNA]</scope>
    <source>
        <strain evidence="9 10">RCEF 1005</strain>
    </source>
</reference>
<organism evidence="9 10">
    <name type="scientific">Akanthomyces lecanii RCEF 1005</name>
    <dbReference type="NCBI Taxonomy" id="1081108"/>
    <lineage>
        <taxon>Eukaryota</taxon>
        <taxon>Fungi</taxon>
        <taxon>Dikarya</taxon>
        <taxon>Ascomycota</taxon>
        <taxon>Pezizomycotina</taxon>
        <taxon>Sordariomycetes</taxon>
        <taxon>Hypocreomycetidae</taxon>
        <taxon>Hypocreales</taxon>
        <taxon>Cordycipitaceae</taxon>
        <taxon>Akanthomyces</taxon>
        <taxon>Cordyceps confragosa</taxon>
    </lineage>
</organism>
<feature type="compositionally biased region" description="Low complexity" evidence="6">
    <location>
        <begin position="18"/>
        <end position="29"/>
    </location>
</feature>
<dbReference type="InterPro" id="IPR013057">
    <property type="entry name" value="AA_transpt_TM"/>
</dbReference>
<feature type="transmembrane region" description="Helical" evidence="7">
    <location>
        <begin position="546"/>
        <end position="567"/>
    </location>
</feature>
<dbReference type="EMBL" id="AZHF01000005">
    <property type="protein sequence ID" value="OAA75754.1"/>
    <property type="molecule type" value="Genomic_DNA"/>
</dbReference>
<evidence type="ECO:0000256" key="6">
    <source>
        <dbReference type="SAM" id="MobiDB-lite"/>
    </source>
</evidence>
<keyword evidence="10" id="KW-1185">Reference proteome</keyword>
<feature type="region of interest" description="Disordered" evidence="6">
    <location>
        <begin position="1"/>
        <end position="201"/>
    </location>
</feature>
<feature type="transmembrane region" description="Helical" evidence="7">
    <location>
        <begin position="505"/>
        <end position="526"/>
    </location>
</feature>
<keyword evidence="5 7" id="KW-0472">Membrane</keyword>
<evidence type="ECO:0000259" key="8">
    <source>
        <dbReference type="Pfam" id="PF01490"/>
    </source>
</evidence>
<dbReference type="GO" id="GO:0005302">
    <property type="term" value="F:L-tyrosine transmembrane transporter activity"/>
    <property type="evidence" value="ECO:0007669"/>
    <property type="project" value="TreeGrafter"/>
</dbReference>
<feature type="compositionally biased region" description="Basic residues" evidence="6">
    <location>
        <begin position="349"/>
        <end position="358"/>
    </location>
</feature>
<accession>A0A168FXT7</accession>
<dbReference type="FunFam" id="1.20.1740.10:FF:000067">
    <property type="entry name" value="Transmembrane domain transporter"/>
    <property type="match status" value="1"/>
</dbReference>
<feature type="compositionally biased region" description="Polar residues" evidence="6">
    <location>
        <begin position="117"/>
        <end position="131"/>
    </location>
</feature>
<dbReference type="OrthoDB" id="1684102at2759"/>
<feature type="compositionally biased region" description="Polar residues" evidence="6">
    <location>
        <begin position="63"/>
        <end position="79"/>
    </location>
</feature>
<keyword evidence="4 7" id="KW-1133">Transmembrane helix</keyword>
<evidence type="ECO:0000256" key="7">
    <source>
        <dbReference type="SAM" id="Phobius"/>
    </source>
</evidence>
<gene>
    <name evidence="9" type="ORF">LEL_07742</name>
</gene>
<feature type="compositionally biased region" description="Basic and acidic residues" evidence="6">
    <location>
        <begin position="224"/>
        <end position="242"/>
    </location>
</feature>
<comment type="similarity">
    <text evidence="2">Belongs to the amino acid/polyamine transporter 2 family.</text>
</comment>
<evidence type="ECO:0000256" key="5">
    <source>
        <dbReference type="ARBA" id="ARBA00023136"/>
    </source>
</evidence>
<evidence type="ECO:0000313" key="10">
    <source>
        <dbReference type="Proteomes" id="UP000076881"/>
    </source>
</evidence>
<feature type="compositionally biased region" description="Gly residues" evidence="6">
    <location>
        <begin position="139"/>
        <end position="150"/>
    </location>
</feature>
<feature type="domain" description="Amino acid transporter transmembrane" evidence="8">
    <location>
        <begin position="364"/>
        <end position="745"/>
    </location>
</feature>
<feature type="transmembrane region" description="Helical" evidence="7">
    <location>
        <begin position="395"/>
        <end position="416"/>
    </location>
</feature>
<feature type="compositionally biased region" description="Low complexity" evidence="6">
    <location>
        <begin position="167"/>
        <end position="179"/>
    </location>
</feature>
<keyword evidence="3 7" id="KW-0812">Transmembrane</keyword>
<feature type="transmembrane region" description="Helical" evidence="7">
    <location>
        <begin position="721"/>
        <end position="739"/>
    </location>
</feature>
<feature type="transmembrane region" description="Helical" evidence="7">
    <location>
        <begin position="437"/>
        <end position="460"/>
    </location>
</feature>
<dbReference type="Pfam" id="PF01490">
    <property type="entry name" value="Aa_trans"/>
    <property type="match status" value="1"/>
</dbReference>
<feature type="transmembrane region" description="Helical" evidence="7">
    <location>
        <begin position="668"/>
        <end position="685"/>
    </location>
</feature>
<dbReference type="PANTHER" id="PTHR22950:SF666">
    <property type="entry name" value="VACUOLAR AMINO ACID TRANSPORTER 4"/>
    <property type="match status" value="1"/>
</dbReference>
<evidence type="ECO:0000256" key="4">
    <source>
        <dbReference type="ARBA" id="ARBA00022989"/>
    </source>
</evidence>
<dbReference type="STRING" id="1081108.A0A168FXT7"/>
<feature type="region of interest" description="Disordered" evidence="6">
    <location>
        <begin position="224"/>
        <end position="287"/>
    </location>
</feature>
<evidence type="ECO:0000313" key="9">
    <source>
        <dbReference type="EMBL" id="OAA75754.1"/>
    </source>
</evidence>
<feature type="transmembrane region" description="Helical" evidence="7">
    <location>
        <begin position="691"/>
        <end position="709"/>
    </location>
</feature>
<sequence>MASPSRNRTDSTPPPLSSSPMSQQIYSSSLPRDEVTARLAAPVPADTPSLIRSGSPKPGAFDNDSSSSIPTGSYSQGPGTSALAAALADSLGQTPQRHGTPPVRIASPPPGRPLSPANLNLQSATPTNYGSFDSRRMYMGGGGTGGGPGSTGPYEDPEIVKRHLVQPSEAEAGPSEESSIQGTIKGKQPEQVGGAGLNEDEFSSLRLQGGDVTRGIYKWTEQAEAKNRMHRSQSFDHSRPEPENEVEDINAIKVPGGFRRDHLRRNVKSPPGNVSETEHGVPSPGGPANERLFTSSFLEFLSIYGHFAGEELEEDDEALGPNEYFGDDYEDDADNEREPMEDSALLPPNKRKRKRKTRGGSGQNSPTNAALLLLKSFVGTGVLFLPRAYLSGGMLFSNLVLLGVALLSYYCFVLLVSTRLKIDGSFGDMGGILYGKWMRSVILFSIVLSQIGFVAAYIVFTSENLQAFIKAVSDCKTSISIPYLILMQMVIFLPFSLLRDIGKLGFTALIADAFILIGLGYLFYYDVLTLATDGLADIIMFNKRDWTLFIGTAIFTFEGIGLIIPIQESMKHPEKFPRVLFLVMIIITVLFTTMGAFSYAAYGSKTETVVLLNLPQDNKFVNTVQLLYSVAILLSTPLQIFPAIRIVETELFTRSGKYNPYIKWQKNVFRFFVVMLCAGIAWGGADNLDKFVALVGNFACIPLVFLYPPLLHYRAVARSRLWKYSDIALCIFGFCAMAYTTSMTVMNWANSQPKAPGYCERRGLGVDTW</sequence>
<comment type="subcellular location">
    <subcellularLocation>
        <location evidence="1">Membrane</location>
        <topology evidence="1">Multi-pass membrane protein</topology>
    </subcellularLocation>
</comment>